<keyword evidence="1" id="KW-0812">Transmembrane</keyword>
<name>A0A2J8B4S3_9FIRM</name>
<dbReference type="Gene3D" id="2.60.40.3630">
    <property type="match status" value="3"/>
</dbReference>
<keyword evidence="2" id="KW-0732">Signal</keyword>
<dbReference type="SMART" id="SM00710">
    <property type="entry name" value="PbH1"/>
    <property type="match status" value="6"/>
</dbReference>
<reference evidence="4" key="1">
    <citation type="submission" date="2017-04" db="EMBL/GenBank/DDBJ databases">
        <authorList>
            <person name="Bumgarner R.E."/>
            <person name="Fredricks D.N."/>
            <person name="Srinivasan S."/>
        </authorList>
    </citation>
    <scope>NUCLEOTIDE SEQUENCE [LARGE SCALE GENOMIC DNA]</scope>
    <source>
        <strain evidence="4">KA00405</strain>
    </source>
</reference>
<feature type="chain" id="PRO_5014322244" description="LPXTG-motif cell wall anchor domain protein" evidence="2">
    <location>
        <begin position="32"/>
        <end position="880"/>
    </location>
</feature>
<dbReference type="InterPro" id="IPR006626">
    <property type="entry name" value="PbH1"/>
</dbReference>
<organism evidence="3 4">
    <name type="scientific">Mageeibacillus indolicus</name>
    <dbReference type="NCBI Taxonomy" id="884684"/>
    <lineage>
        <taxon>Bacteria</taxon>
        <taxon>Bacillati</taxon>
        <taxon>Bacillota</taxon>
        <taxon>Clostridia</taxon>
        <taxon>Eubacteriales</taxon>
        <taxon>Oscillospiraceae</taxon>
        <taxon>Mageeibacillus</taxon>
    </lineage>
</organism>
<gene>
    <name evidence="3" type="ORF">B7R76_02370</name>
</gene>
<dbReference type="EMBL" id="NBZD01000001">
    <property type="protein sequence ID" value="PNH19744.1"/>
    <property type="molecule type" value="Genomic_DNA"/>
</dbReference>
<feature type="signal peptide" evidence="2">
    <location>
        <begin position="1"/>
        <end position="31"/>
    </location>
</feature>
<proteinExistence type="predicted"/>
<protein>
    <recommendedName>
        <fullName evidence="5">LPXTG-motif cell wall anchor domain protein</fullName>
    </recommendedName>
</protein>
<dbReference type="PROSITE" id="PS51257">
    <property type="entry name" value="PROKAR_LIPOPROTEIN"/>
    <property type="match status" value="1"/>
</dbReference>
<evidence type="ECO:0008006" key="5">
    <source>
        <dbReference type="Google" id="ProtNLM"/>
    </source>
</evidence>
<dbReference type="RefSeq" id="WP_102892304.1">
    <property type="nucleotide sequence ID" value="NZ_NBZD01000001.1"/>
</dbReference>
<dbReference type="Proteomes" id="UP000236394">
    <property type="component" value="Unassembled WGS sequence"/>
</dbReference>
<evidence type="ECO:0000256" key="2">
    <source>
        <dbReference type="SAM" id="SignalP"/>
    </source>
</evidence>
<evidence type="ECO:0000313" key="4">
    <source>
        <dbReference type="Proteomes" id="UP000236394"/>
    </source>
</evidence>
<dbReference type="Pfam" id="PF18889">
    <property type="entry name" value="Beta_helix_3"/>
    <property type="match status" value="8"/>
</dbReference>
<comment type="caution">
    <text evidence="3">The sequence shown here is derived from an EMBL/GenBank/DDBJ whole genome shotgun (WGS) entry which is preliminary data.</text>
</comment>
<dbReference type="Gene3D" id="1.20.1270.90">
    <property type="entry name" value="AF1782-like"/>
    <property type="match status" value="1"/>
</dbReference>
<sequence>MKMRMKRMMGLFLALVMSIGCLSLNPIASYADDTDAKTFNINQGSVNITKSGTYTIEGTGQPTPNEIRVTGDSITAKITLKNVNIDVSNQIYNSAFLAKGYGQSNVQLTIILQGTNSLKSGEERAGLTWNNHNNSSTLEIEGDGSLTATGGKNGAGIGSSWNHNGGTRNITITGGTVIATGGYGAAGIGGDRGNSAENIKIAGGTVTATGGDGAAGIGGGGSDSGKNITITGGTVTATGGGGAAGIGGGRQGGSGENITITGGTVTATGVGWKSGAGIGGGGGGSGENITITGGTVTATGGDGAAGIGGGDRGSGKGLTIAGGTVTATGGDMTAGIGGGTRGSGENITIAGGTVTATGGEDGIGGGAWGAAQHIKITGGSVKANSISTTPTDDNGHNVYLVKLENQDSVNEVTVDSGTANKKTFKRAGSHPDRDTTFYLYLTGKGHDLLTSKGEYKAEWNGNTNAFTIFDPANVKSMSVTSQPTKLKYTEGETLDLTGLEVTLEDANHVKKVVTPAEFEANGIKATPENGKKLELTDGGKPVTLKRGNLTATTNDLKVAKLNPTSMSVTSQPTKLKYTEGETLDLTGLEVTLEDANHVKKVVTPAEFEANGIKATPENGKKLELTDGGKPVTLKRGNLTATTNDLKVAKLNPTSMSVTSQPTKLKYTEGETLDLTGLEVTLEDANHVKKVVTPAEFEANGITATPKNGSKLALTNGGKPVTLKRGNLTAETSALKVKARVLFPSFGAGMNDYAPTTVDKGELNIQIDSAESDSKLGHAGAGAGATVKQAADALDEALAQAKRVAANPNATQTQVDAATRRLAEARKVFADALKSQPKKHIGVIPKTGESASFAGLLAALGFSIAGLEILRKKKMMEENNK</sequence>
<keyword evidence="1" id="KW-0472">Membrane</keyword>
<feature type="transmembrane region" description="Helical" evidence="1">
    <location>
        <begin position="850"/>
        <end position="869"/>
    </location>
</feature>
<evidence type="ECO:0000313" key="3">
    <source>
        <dbReference type="EMBL" id="PNH19744.1"/>
    </source>
</evidence>
<dbReference type="AlphaFoldDB" id="A0A2J8B4S3"/>
<accession>A0A2J8B4S3</accession>
<keyword evidence="1" id="KW-1133">Transmembrane helix</keyword>
<evidence type="ECO:0000256" key="1">
    <source>
        <dbReference type="SAM" id="Phobius"/>
    </source>
</evidence>